<accession>A0AAD4NH61</accession>
<sequence length="264" mass="28362">MDKPISCDFPNVHNETNRVISSTISANDVQQPGRIGRPPFLRRVSQSDPHLDIPHFINSQEKSFHHILSGLSSFGLNKKSEASTESVDKTTMPSAPNLIQSQTQQVGSLDRNKSALELSSADSSFPPTAAAGLRKSSSVANYNLIPSDTKDTHAPILPEKTHLTPFVSHLFGHGHSSSHNSHHNISTIPEDEGLMMSVRPTAATGISAASTLTSTAGGLMGSDSASATSPPRSGIFGVFGRGFFAKPVIRSEEENYRYIMALDR</sequence>
<comment type="caution">
    <text evidence="2">The sequence shown here is derived from an EMBL/GenBank/DDBJ whole genome shotgun (WGS) entry which is preliminary data.</text>
</comment>
<organism evidence="2 3">
    <name type="scientific">Ditylenchus destructor</name>
    <dbReference type="NCBI Taxonomy" id="166010"/>
    <lineage>
        <taxon>Eukaryota</taxon>
        <taxon>Metazoa</taxon>
        <taxon>Ecdysozoa</taxon>
        <taxon>Nematoda</taxon>
        <taxon>Chromadorea</taxon>
        <taxon>Rhabditida</taxon>
        <taxon>Tylenchina</taxon>
        <taxon>Tylenchomorpha</taxon>
        <taxon>Sphaerularioidea</taxon>
        <taxon>Anguinidae</taxon>
        <taxon>Anguininae</taxon>
        <taxon>Ditylenchus</taxon>
    </lineage>
</organism>
<feature type="region of interest" description="Disordered" evidence="1">
    <location>
        <begin position="84"/>
        <end position="129"/>
    </location>
</feature>
<evidence type="ECO:0000256" key="1">
    <source>
        <dbReference type="SAM" id="MobiDB-lite"/>
    </source>
</evidence>
<reference evidence="2" key="1">
    <citation type="submission" date="2022-01" db="EMBL/GenBank/DDBJ databases">
        <title>Genome Sequence Resource for Two Populations of Ditylenchus destructor, the Migratory Endoparasitic Phytonematode.</title>
        <authorList>
            <person name="Zhang H."/>
            <person name="Lin R."/>
            <person name="Xie B."/>
        </authorList>
    </citation>
    <scope>NUCLEOTIDE SEQUENCE</scope>
    <source>
        <strain evidence="2">BazhouSP</strain>
    </source>
</reference>
<evidence type="ECO:0000313" key="2">
    <source>
        <dbReference type="EMBL" id="KAI1725680.1"/>
    </source>
</evidence>
<dbReference type="Proteomes" id="UP001201812">
    <property type="component" value="Unassembled WGS sequence"/>
</dbReference>
<proteinExistence type="predicted"/>
<evidence type="ECO:0000313" key="3">
    <source>
        <dbReference type="Proteomes" id="UP001201812"/>
    </source>
</evidence>
<dbReference type="EMBL" id="JAKKPZ010000002">
    <property type="protein sequence ID" value="KAI1725680.1"/>
    <property type="molecule type" value="Genomic_DNA"/>
</dbReference>
<protein>
    <submittedName>
        <fullName evidence="2">Uncharacterized protein</fullName>
    </submittedName>
</protein>
<feature type="compositionally biased region" description="Polar residues" evidence="1">
    <location>
        <begin position="89"/>
        <end position="107"/>
    </location>
</feature>
<keyword evidence="3" id="KW-1185">Reference proteome</keyword>
<gene>
    <name evidence="2" type="ORF">DdX_02355</name>
</gene>
<name>A0AAD4NH61_9BILA</name>
<dbReference type="AlphaFoldDB" id="A0AAD4NH61"/>